<organism evidence="2">
    <name type="scientific">Mycolicibacterium gilvum (strain PYR-GCK)</name>
    <name type="common">Mycobacterium gilvum (strain PYR-GCK)</name>
    <dbReference type="NCBI Taxonomy" id="350054"/>
    <lineage>
        <taxon>Bacteria</taxon>
        <taxon>Bacillati</taxon>
        <taxon>Actinomycetota</taxon>
        <taxon>Actinomycetes</taxon>
        <taxon>Mycobacteriales</taxon>
        <taxon>Mycobacteriaceae</taxon>
        <taxon>Mycolicibacterium</taxon>
    </lineage>
</organism>
<evidence type="ECO:0000256" key="1">
    <source>
        <dbReference type="SAM" id="MobiDB-lite"/>
    </source>
</evidence>
<dbReference type="HOGENOM" id="CLU_2233532_0_0_11"/>
<protein>
    <submittedName>
        <fullName evidence="2">Uncharacterized protein</fullName>
    </submittedName>
</protein>
<gene>
    <name evidence="2" type="ordered locus">Mflv_2805</name>
</gene>
<dbReference type="STRING" id="350054.Mflv_2805"/>
<dbReference type="EMBL" id="CP000656">
    <property type="protein sequence ID" value="ABP45282.1"/>
    <property type="molecule type" value="Genomic_DNA"/>
</dbReference>
<sequence length="105" mass="11190">MMECTGDASTVTLPQPRRAEVAINTDPSRRPIAYVTVVAQQHWRPSADTSSKDRVGSEACRKALHGRDLPLLVAQVDRASATAAAHDVESRGQAALDIAPSSRGL</sequence>
<evidence type="ECO:0000313" key="2">
    <source>
        <dbReference type="EMBL" id="ABP45282.1"/>
    </source>
</evidence>
<feature type="region of interest" description="Disordered" evidence="1">
    <location>
        <begin position="84"/>
        <end position="105"/>
    </location>
</feature>
<reference evidence="2" key="2">
    <citation type="journal article" date="2013" name="PLoS ONE">
        <title>A Gene Expression Study of the Activities of Aromatic Ring-Cleavage Dioxygenases in Mycobacterium gilvum PYR-GCK to Changes in Salinity and pH during Pyrene Degradation.</title>
        <authorList>
            <person name="Badejo A.C."/>
            <person name="Badejo A.O."/>
            <person name="Shin K.H."/>
            <person name="Chai Y.G."/>
        </authorList>
    </citation>
    <scope>NUCLEOTIDE SEQUENCE [LARGE SCALE GENOMIC DNA]</scope>
    <source>
        <strain evidence="2">PYR-GCK</strain>
    </source>
</reference>
<reference evidence="2" key="1">
    <citation type="submission" date="2007-04" db="EMBL/GenBank/DDBJ databases">
        <authorList>
            <consortium name="US DOE Joint Genome Institute"/>
            <person name="Copeland A."/>
            <person name="Lucas S."/>
            <person name="Lapidus A."/>
            <person name="Barry K."/>
            <person name="Detter J.C."/>
            <person name="Glavina del Rio T."/>
            <person name="Hammon N."/>
            <person name="Israni S."/>
            <person name="Dalin E."/>
            <person name="Tice H."/>
            <person name="Pitluck S."/>
            <person name="Chain P."/>
            <person name="Malfatti S."/>
            <person name="Shin M."/>
            <person name="Vergez L."/>
            <person name="Schmutz J."/>
            <person name="Larimer F."/>
            <person name="Land M."/>
            <person name="Hauser L."/>
            <person name="Kyrpides N."/>
            <person name="Mikhailova N."/>
            <person name="Miller C."/>
            <person name="Richardson P."/>
        </authorList>
    </citation>
    <scope>NUCLEOTIDE SEQUENCE</scope>
    <source>
        <strain evidence="2">PYR-GCK</strain>
    </source>
</reference>
<dbReference type="KEGG" id="mgi:Mflv_2805"/>
<name>A4T223_MYCGI</name>
<accession>A4T223</accession>
<proteinExistence type="predicted"/>
<dbReference type="AlphaFoldDB" id="A4T223"/>